<protein>
    <recommendedName>
        <fullName evidence="3">Methyltransferase type 11</fullName>
    </recommendedName>
</protein>
<gene>
    <name evidence="1" type="ORF">UV68_C0004G0004</name>
</gene>
<proteinExistence type="predicted"/>
<evidence type="ECO:0008006" key="3">
    <source>
        <dbReference type="Google" id="ProtNLM"/>
    </source>
</evidence>
<dbReference type="Gene3D" id="3.40.50.150">
    <property type="entry name" value="Vaccinia Virus protein VP39"/>
    <property type="match status" value="1"/>
</dbReference>
<name>A0A0G1DAN0_9BACT</name>
<dbReference type="EMBL" id="LCFK01000004">
    <property type="protein sequence ID" value="KKS94722.1"/>
    <property type="molecule type" value="Genomic_DNA"/>
</dbReference>
<dbReference type="Pfam" id="PF13489">
    <property type="entry name" value="Methyltransf_23"/>
    <property type="match status" value="1"/>
</dbReference>
<evidence type="ECO:0000313" key="2">
    <source>
        <dbReference type="Proteomes" id="UP000033980"/>
    </source>
</evidence>
<dbReference type="Proteomes" id="UP000033980">
    <property type="component" value="Unassembled WGS sequence"/>
</dbReference>
<dbReference type="SUPFAM" id="SSF53335">
    <property type="entry name" value="S-adenosyl-L-methionine-dependent methyltransferases"/>
    <property type="match status" value="1"/>
</dbReference>
<dbReference type="PANTHER" id="PTHR43861">
    <property type="entry name" value="TRANS-ACONITATE 2-METHYLTRANSFERASE-RELATED"/>
    <property type="match status" value="1"/>
</dbReference>
<dbReference type="InterPro" id="IPR029063">
    <property type="entry name" value="SAM-dependent_MTases_sf"/>
</dbReference>
<dbReference type="CDD" id="cd02440">
    <property type="entry name" value="AdoMet_MTases"/>
    <property type="match status" value="1"/>
</dbReference>
<dbReference type="AlphaFoldDB" id="A0A0G1DAN0"/>
<comment type="caution">
    <text evidence="1">The sequence shown here is derived from an EMBL/GenBank/DDBJ whole genome shotgun (WGS) entry which is preliminary data.</text>
</comment>
<sequence length="231" mass="26926">MEFDSLNDSQIRANYQHKHVVDYYKEYFKGKKVLDAGCWTGTMEKEVSRRKFPCKMVGIDLNQDALNVAKKTFPKFDFYQINLADPDPKFMKKYAGYFDSAIFLDVIEHVPVGTEGIVLQNINKLLKEGGVLITSTMNSHPFNFIDPAWFLGHRHYKASDIEILLKLSNFKSSEILKIGNLFWDIDILLLYIYKHLFHKVYKTTKFMFRQIMKGLTPQGIFATRIYALAKK</sequence>
<evidence type="ECO:0000313" key="1">
    <source>
        <dbReference type="EMBL" id="KKS94722.1"/>
    </source>
</evidence>
<accession>A0A0G1DAN0</accession>
<organism evidence="1 2">
    <name type="scientific">Candidatus Collierbacteria bacterium GW2011_GWC2_43_12</name>
    <dbReference type="NCBI Taxonomy" id="1618390"/>
    <lineage>
        <taxon>Bacteria</taxon>
        <taxon>Candidatus Collieribacteriota</taxon>
    </lineage>
</organism>
<reference evidence="1 2" key="1">
    <citation type="journal article" date="2015" name="Nature">
        <title>rRNA introns, odd ribosomes, and small enigmatic genomes across a large radiation of phyla.</title>
        <authorList>
            <person name="Brown C.T."/>
            <person name="Hug L.A."/>
            <person name="Thomas B.C."/>
            <person name="Sharon I."/>
            <person name="Castelle C.J."/>
            <person name="Singh A."/>
            <person name="Wilkins M.J."/>
            <person name="Williams K.H."/>
            <person name="Banfield J.F."/>
        </authorList>
    </citation>
    <scope>NUCLEOTIDE SEQUENCE [LARGE SCALE GENOMIC DNA]</scope>
</reference>